<protein>
    <recommendedName>
        <fullName evidence="2">Gfd2/YDR514C-like C-terminal domain-containing protein</fullName>
    </recommendedName>
</protein>
<reference evidence="3" key="2">
    <citation type="submission" date="2023-07" db="EMBL/GenBank/DDBJ databases">
        <authorList>
            <consortium name="Lawrence Berkeley National Laboratory"/>
            <person name="Haridas S."/>
            <person name="Hensen N."/>
            <person name="Bonometti L."/>
            <person name="Westerberg I."/>
            <person name="Brannstrom I.O."/>
            <person name="Guillou S."/>
            <person name="Cros-Aarteil S."/>
            <person name="Calhoun S."/>
            <person name="Kuo A."/>
            <person name="Mondo S."/>
            <person name="Pangilinan J."/>
            <person name="Riley R."/>
            <person name="LaButti K."/>
            <person name="Andreopoulos B."/>
            <person name="Lipzen A."/>
            <person name="Chen C."/>
            <person name="Yanf M."/>
            <person name="Daum C."/>
            <person name="Ng V."/>
            <person name="Clum A."/>
            <person name="Steindorff A."/>
            <person name="Ohm R."/>
            <person name="Martin F."/>
            <person name="Silar P."/>
            <person name="Natvig D."/>
            <person name="Lalanne C."/>
            <person name="Gautier V."/>
            <person name="Ament-velasquez S.L."/>
            <person name="Kruys A."/>
            <person name="Hutchinson M.I."/>
            <person name="Powell A.J."/>
            <person name="Barry K."/>
            <person name="Miller A.N."/>
            <person name="Grigoriev I.V."/>
            <person name="Debuchy R."/>
            <person name="Gladieux P."/>
            <person name="Thoren M.H."/>
            <person name="Johannesson H."/>
        </authorList>
    </citation>
    <scope>NUCLEOTIDE SEQUENCE</scope>
    <source>
        <strain evidence="3">FGSC 1904</strain>
    </source>
</reference>
<feature type="domain" description="Gfd2/YDR514C-like C-terminal" evidence="2">
    <location>
        <begin position="17"/>
        <end position="235"/>
    </location>
</feature>
<accession>A0AAE0UDS7</accession>
<feature type="non-terminal residue" evidence="3">
    <location>
        <position position="401"/>
    </location>
</feature>
<evidence type="ECO:0000256" key="1">
    <source>
        <dbReference type="SAM" id="MobiDB-lite"/>
    </source>
</evidence>
<reference evidence="3" key="1">
    <citation type="journal article" date="2023" name="Mol. Phylogenet. Evol.">
        <title>Genome-scale phylogeny and comparative genomics of the fungal order Sordariales.</title>
        <authorList>
            <person name="Hensen N."/>
            <person name="Bonometti L."/>
            <person name="Westerberg I."/>
            <person name="Brannstrom I.O."/>
            <person name="Guillou S."/>
            <person name="Cros-Aarteil S."/>
            <person name="Calhoun S."/>
            <person name="Haridas S."/>
            <person name="Kuo A."/>
            <person name="Mondo S."/>
            <person name="Pangilinan J."/>
            <person name="Riley R."/>
            <person name="LaButti K."/>
            <person name="Andreopoulos B."/>
            <person name="Lipzen A."/>
            <person name="Chen C."/>
            <person name="Yan M."/>
            <person name="Daum C."/>
            <person name="Ng V."/>
            <person name="Clum A."/>
            <person name="Steindorff A."/>
            <person name="Ohm R.A."/>
            <person name="Martin F."/>
            <person name="Silar P."/>
            <person name="Natvig D.O."/>
            <person name="Lalanne C."/>
            <person name="Gautier V."/>
            <person name="Ament-Velasquez S.L."/>
            <person name="Kruys A."/>
            <person name="Hutchinson M.I."/>
            <person name="Powell A.J."/>
            <person name="Barry K."/>
            <person name="Miller A.N."/>
            <person name="Grigoriev I.V."/>
            <person name="Debuchy R."/>
            <person name="Gladieux P."/>
            <person name="Hiltunen Thoren M."/>
            <person name="Johannesson H."/>
        </authorList>
    </citation>
    <scope>NUCLEOTIDE SEQUENCE</scope>
    <source>
        <strain evidence="3">FGSC 1904</strain>
    </source>
</reference>
<evidence type="ECO:0000313" key="4">
    <source>
        <dbReference type="Proteomes" id="UP001281003"/>
    </source>
</evidence>
<evidence type="ECO:0000259" key="2">
    <source>
        <dbReference type="Pfam" id="PF21762"/>
    </source>
</evidence>
<dbReference type="Proteomes" id="UP001281003">
    <property type="component" value="Unassembled WGS sequence"/>
</dbReference>
<dbReference type="InterPro" id="IPR048519">
    <property type="entry name" value="Gfd2/YDR514C-like_C"/>
</dbReference>
<gene>
    <name evidence="3" type="ORF">B0T20DRAFT_328030</name>
</gene>
<evidence type="ECO:0000313" key="3">
    <source>
        <dbReference type="EMBL" id="KAK3399744.1"/>
    </source>
</evidence>
<name>A0AAE0UDS7_SORBR</name>
<proteinExistence type="predicted"/>
<feature type="region of interest" description="Disordered" evidence="1">
    <location>
        <begin position="343"/>
        <end position="401"/>
    </location>
</feature>
<dbReference type="Pfam" id="PF21762">
    <property type="entry name" value="DEDDh_C"/>
    <property type="match status" value="1"/>
</dbReference>
<dbReference type="AlphaFoldDB" id="A0AAE0UDS7"/>
<feature type="compositionally biased region" description="Polar residues" evidence="1">
    <location>
        <begin position="370"/>
        <end position="394"/>
    </location>
</feature>
<keyword evidence="4" id="KW-1185">Reference proteome</keyword>
<dbReference type="EMBL" id="JAUTDP010000004">
    <property type="protein sequence ID" value="KAK3399744.1"/>
    <property type="molecule type" value="Genomic_DNA"/>
</dbReference>
<comment type="caution">
    <text evidence="3">The sequence shown here is derived from an EMBL/GenBank/DDBJ whole genome shotgun (WGS) entry which is preliminary data.</text>
</comment>
<feature type="compositionally biased region" description="Low complexity" evidence="1">
    <location>
        <begin position="350"/>
        <end position="368"/>
    </location>
</feature>
<sequence length="401" mass="45541">KGFRSLKMFQATWLDTVVVGIDLEGIDHRNNGLENWEKISEVGVSYFDYRDFPPRSASTPRAERLSNLTKLITSHHIIIKRWRNFDEVTCPARYHQSTGKSHTAMPYHCMVAESQFRTHEEAISDIDRILRELSTRNLTDEEREAGKTRTVLVLYWDARMESTWFHDMGFNVRAYGAIEWDFQKWKPFRSRNGKAKTGGAEAFTSLGVCLKPAADGKGALHNATNDTFAQVVAFLRFMAMTEEEWTTWRGRIYHGQFPDSLEQVDLKWITKLHWEKNQELRPVLPAGKIPEEVEDIEDIEDAEDAGPVVVRHSIQDDINRGLTAIDADVAPKEHSWAAIVCKRPGNEPKTTSAWSPSASWSPSTTWPPNTCASSSLESPAWGWNSTTTLASANDYQEPPAE</sequence>
<feature type="non-terminal residue" evidence="3">
    <location>
        <position position="1"/>
    </location>
</feature>
<organism evidence="3 4">
    <name type="scientific">Sordaria brevicollis</name>
    <dbReference type="NCBI Taxonomy" id="83679"/>
    <lineage>
        <taxon>Eukaryota</taxon>
        <taxon>Fungi</taxon>
        <taxon>Dikarya</taxon>
        <taxon>Ascomycota</taxon>
        <taxon>Pezizomycotina</taxon>
        <taxon>Sordariomycetes</taxon>
        <taxon>Sordariomycetidae</taxon>
        <taxon>Sordariales</taxon>
        <taxon>Sordariaceae</taxon>
        <taxon>Sordaria</taxon>
    </lineage>
</organism>